<dbReference type="EMBL" id="CM037615">
    <property type="protein sequence ID" value="KAH8013691.1"/>
    <property type="molecule type" value="Genomic_DNA"/>
</dbReference>
<name>A0ACB8G1U6_9SAUR</name>
<dbReference type="Proteomes" id="UP000827872">
    <property type="component" value="Linkage Group LG02"/>
</dbReference>
<comment type="caution">
    <text evidence="1">The sequence shown here is derived from an EMBL/GenBank/DDBJ whole genome shotgun (WGS) entry which is preliminary data.</text>
</comment>
<organism evidence="1 2">
    <name type="scientific">Sphaerodactylus townsendi</name>
    <dbReference type="NCBI Taxonomy" id="933632"/>
    <lineage>
        <taxon>Eukaryota</taxon>
        <taxon>Metazoa</taxon>
        <taxon>Chordata</taxon>
        <taxon>Craniata</taxon>
        <taxon>Vertebrata</taxon>
        <taxon>Euteleostomi</taxon>
        <taxon>Lepidosauria</taxon>
        <taxon>Squamata</taxon>
        <taxon>Bifurcata</taxon>
        <taxon>Gekkota</taxon>
        <taxon>Sphaerodactylidae</taxon>
        <taxon>Sphaerodactylus</taxon>
    </lineage>
</organism>
<evidence type="ECO:0000313" key="1">
    <source>
        <dbReference type="EMBL" id="KAH8013691.1"/>
    </source>
</evidence>
<reference evidence="1" key="1">
    <citation type="submission" date="2021-08" db="EMBL/GenBank/DDBJ databases">
        <title>The first chromosome-level gecko genome reveals the dynamic sex chromosomes of Neotropical dwarf geckos (Sphaerodactylidae: Sphaerodactylus).</title>
        <authorList>
            <person name="Pinto B.J."/>
            <person name="Keating S.E."/>
            <person name="Gamble T."/>
        </authorList>
    </citation>
    <scope>NUCLEOTIDE SEQUENCE</scope>
    <source>
        <strain evidence="1">TG3544</strain>
    </source>
</reference>
<protein>
    <submittedName>
        <fullName evidence="1">Syntaxin-3</fullName>
    </submittedName>
</protein>
<accession>A0ACB8G1U6</accession>
<proteinExistence type="predicted"/>
<evidence type="ECO:0000313" key="2">
    <source>
        <dbReference type="Proteomes" id="UP000827872"/>
    </source>
</evidence>
<gene>
    <name evidence="1" type="primary">STX3_2</name>
    <name evidence="1" type="ORF">K3G42_021339</name>
</gene>
<sequence length="124" mass="13836">MLESGNPAIFTSGIMDSQISKQALSEIEGRHKDIVRLESSIKELHDMFVDIAMLVENQGEIVDNIELNMMHTIDHVEKAREETKKALKYQSKARKRTIIIIVVVIVLLGIVALIIGLSVGLNTK</sequence>
<keyword evidence="2" id="KW-1185">Reference proteome</keyword>